<feature type="domain" description="DNA methylase N-4/N-6" evidence="6">
    <location>
        <begin position="87"/>
        <end position="470"/>
    </location>
</feature>
<evidence type="ECO:0000313" key="7">
    <source>
        <dbReference type="EMBL" id="SDI87141.1"/>
    </source>
</evidence>
<sequence>MDDLEHLDQLSVEQLIEIIKERTGAGVNLSFTGKQRARELSRLVRPRVQRSVPNLSVGSTEQRAHNLLLEGDNLQSLASLYRWRGQIDLILTDPPYNTGNDFRYNDKWEKNPNDPGLGEFVGSDDPARHTKWMNFMFPRLQMMHAMLRQGGVLAICIDHRELFHLGQMLDEIFGETNRLAIINWQKSYAPRNDNKHISTATEYVLVYARDVDKVSTSLLERSESANSKYRNPDNDPEGMWRPSDASAKGADDHKGQVYGIQNPFTGEMQYPPQGRHWTAERRRMKSWLEEWGGTYETRDLHDGAPSKALVLKGTRFPIDPTDPVLVAARERATKVHDEGPWPRLFFSRMGEGRPNTKTYLSQVKQGIVPLTYWADETFDPIPEELGPVSWDHEQSGHSQSGIAELTAIVGRGHGFETVKPLKLIQKIVQLWCPPDGLVLDPFAGSGTVGHAVMALNDRQGADRRFILIEQGRPERGDSYARTLTADRLRRVITGDWANGRGKPIPGGYSFKSLTKQVDAKVVLRMERDEMVDTVIASHHDSGRRRGSSLQTFDDLSYQYLVGRNADGHGFYLIWEGPDGNTDLTEDVYEACVAEGIRAKLEPVYNVYARYNLYGTEDVRFFRIPDQILIDFGLDMRTEAYSDQGEQ</sequence>
<organism evidence="7 8">
    <name type="scientific">Arthrobacter subterraneus</name>
    <dbReference type="NCBI Taxonomy" id="335973"/>
    <lineage>
        <taxon>Bacteria</taxon>
        <taxon>Bacillati</taxon>
        <taxon>Actinomycetota</taxon>
        <taxon>Actinomycetes</taxon>
        <taxon>Micrococcales</taxon>
        <taxon>Micrococcaceae</taxon>
        <taxon>Arthrobacter</taxon>
    </lineage>
</organism>
<feature type="compositionally biased region" description="Polar residues" evidence="5">
    <location>
        <begin position="219"/>
        <end position="229"/>
    </location>
</feature>
<dbReference type="EMBL" id="FNDT01000029">
    <property type="protein sequence ID" value="SDI87141.1"/>
    <property type="molecule type" value="Genomic_DNA"/>
</dbReference>
<keyword evidence="8" id="KW-1185">Reference proteome</keyword>
<dbReference type="InterPro" id="IPR002295">
    <property type="entry name" value="N4/N6-MTase_EcoPI_Mod-like"/>
</dbReference>
<dbReference type="InterPro" id="IPR029063">
    <property type="entry name" value="SAM-dependent_MTases_sf"/>
</dbReference>
<dbReference type="Proteomes" id="UP000199258">
    <property type="component" value="Unassembled WGS sequence"/>
</dbReference>
<keyword evidence="3 7" id="KW-0808">Transferase</keyword>
<evidence type="ECO:0000256" key="2">
    <source>
        <dbReference type="ARBA" id="ARBA00022603"/>
    </source>
</evidence>
<dbReference type="GO" id="GO:0032259">
    <property type="term" value="P:methylation"/>
    <property type="evidence" value="ECO:0007669"/>
    <property type="project" value="UniProtKB-KW"/>
</dbReference>
<dbReference type="GO" id="GO:0003677">
    <property type="term" value="F:DNA binding"/>
    <property type="evidence" value="ECO:0007669"/>
    <property type="project" value="InterPro"/>
</dbReference>
<dbReference type="STRING" id="335973.SAMN04488693_1296"/>
<comment type="similarity">
    <text evidence="1">Belongs to the N(4)/N(6)-methyltransferase family.</text>
</comment>
<dbReference type="Pfam" id="PF01555">
    <property type="entry name" value="N6_N4_Mtase"/>
    <property type="match status" value="1"/>
</dbReference>
<dbReference type="InterPro" id="IPR002052">
    <property type="entry name" value="DNA_methylase_N6_adenine_CS"/>
</dbReference>
<keyword evidence="2 7" id="KW-0489">Methyltransferase</keyword>
<feature type="region of interest" description="Disordered" evidence="5">
    <location>
        <begin position="219"/>
        <end position="255"/>
    </location>
</feature>
<reference evidence="7 8" key="1">
    <citation type="submission" date="2016-10" db="EMBL/GenBank/DDBJ databases">
        <authorList>
            <person name="de Groot N.N."/>
        </authorList>
    </citation>
    <scope>NUCLEOTIDE SEQUENCE [LARGE SCALE GENOMIC DNA]</scope>
    <source>
        <strain evidence="7 8">NP_1H</strain>
    </source>
</reference>
<dbReference type="InterPro" id="IPR002941">
    <property type="entry name" value="DNA_methylase_N4/N6"/>
</dbReference>
<evidence type="ECO:0000313" key="8">
    <source>
        <dbReference type="Proteomes" id="UP000199258"/>
    </source>
</evidence>
<evidence type="ECO:0000256" key="3">
    <source>
        <dbReference type="ARBA" id="ARBA00022679"/>
    </source>
</evidence>
<accession>A0A1G8P3N8</accession>
<dbReference type="OrthoDB" id="9773060at2"/>
<dbReference type="AlphaFoldDB" id="A0A1G8P3N8"/>
<dbReference type="GO" id="GO:0008170">
    <property type="term" value="F:N-methyltransferase activity"/>
    <property type="evidence" value="ECO:0007669"/>
    <property type="project" value="InterPro"/>
</dbReference>
<dbReference type="Gene3D" id="3.40.50.150">
    <property type="entry name" value="Vaccinia Virus protein VP39"/>
    <property type="match status" value="1"/>
</dbReference>
<proteinExistence type="inferred from homology"/>
<dbReference type="PROSITE" id="PS00092">
    <property type="entry name" value="N6_MTASE"/>
    <property type="match status" value="1"/>
</dbReference>
<evidence type="ECO:0000256" key="5">
    <source>
        <dbReference type="SAM" id="MobiDB-lite"/>
    </source>
</evidence>
<evidence type="ECO:0000259" key="6">
    <source>
        <dbReference type="Pfam" id="PF01555"/>
    </source>
</evidence>
<dbReference type="PRINTS" id="PR00506">
    <property type="entry name" value="D21N6MTFRASE"/>
</dbReference>
<evidence type="ECO:0000256" key="1">
    <source>
        <dbReference type="ARBA" id="ARBA00006594"/>
    </source>
</evidence>
<name>A0A1G8P3N8_9MICC</name>
<keyword evidence="4" id="KW-0949">S-adenosyl-L-methionine</keyword>
<protein>
    <submittedName>
        <fullName evidence="7">Adenine-specific DNA-methyltransferase</fullName>
    </submittedName>
</protein>
<gene>
    <name evidence="7" type="ORF">SAMN04488693_1296</name>
</gene>
<dbReference type="SUPFAM" id="SSF53335">
    <property type="entry name" value="S-adenosyl-L-methionine-dependent methyltransferases"/>
    <property type="match status" value="1"/>
</dbReference>
<evidence type="ECO:0000256" key="4">
    <source>
        <dbReference type="ARBA" id="ARBA00022691"/>
    </source>
</evidence>
<dbReference type="RefSeq" id="WP_090588297.1">
    <property type="nucleotide sequence ID" value="NZ_FNDT01000029.1"/>
</dbReference>